<dbReference type="STRING" id="1188229.GlitD10_1595"/>
<keyword evidence="3" id="KW-1185">Reference proteome</keyword>
<dbReference type="InterPro" id="IPR011032">
    <property type="entry name" value="GroES-like_sf"/>
</dbReference>
<gene>
    <name evidence="2" type="ORF">GlitD10_1595</name>
</gene>
<organism evidence="2 3">
    <name type="scientific">Gloeomargarita lithophora Alchichica-D10</name>
    <dbReference type="NCBI Taxonomy" id="1188229"/>
    <lineage>
        <taxon>Bacteria</taxon>
        <taxon>Bacillati</taxon>
        <taxon>Cyanobacteriota</taxon>
        <taxon>Cyanophyceae</taxon>
        <taxon>Gloeomargaritales</taxon>
        <taxon>Gloeomargaritaceae</taxon>
        <taxon>Gloeomargarita</taxon>
    </lineage>
</organism>
<dbReference type="InterPro" id="IPR013154">
    <property type="entry name" value="ADH-like_N"/>
</dbReference>
<dbReference type="InterPro" id="IPR036291">
    <property type="entry name" value="NAD(P)-bd_dom_sf"/>
</dbReference>
<dbReference type="PANTHER" id="PTHR44013:SF1">
    <property type="entry name" value="ZINC-TYPE ALCOHOL DEHYDROGENASE-LIKE PROTEIN C16A3.02C"/>
    <property type="match status" value="1"/>
</dbReference>
<accession>A0A1J0ADD2</accession>
<dbReference type="PANTHER" id="PTHR44013">
    <property type="entry name" value="ZINC-TYPE ALCOHOL DEHYDROGENASE-LIKE PROTEIN C16A3.02C"/>
    <property type="match status" value="1"/>
</dbReference>
<name>A0A1J0ADD2_9CYAN</name>
<dbReference type="OrthoDB" id="9792162at2"/>
<dbReference type="SUPFAM" id="SSF50129">
    <property type="entry name" value="GroES-like"/>
    <property type="match status" value="1"/>
</dbReference>
<dbReference type="Proteomes" id="UP000180235">
    <property type="component" value="Chromosome"/>
</dbReference>
<evidence type="ECO:0000259" key="1">
    <source>
        <dbReference type="SMART" id="SM00829"/>
    </source>
</evidence>
<dbReference type="EMBL" id="CP017675">
    <property type="protein sequence ID" value="APB33919.1"/>
    <property type="molecule type" value="Genomic_DNA"/>
</dbReference>
<dbReference type="KEGG" id="glt:GlitD10_1595"/>
<dbReference type="Gene3D" id="3.40.50.720">
    <property type="entry name" value="NAD(P)-binding Rossmann-like Domain"/>
    <property type="match status" value="1"/>
</dbReference>
<dbReference type="GO" id="GO:0016491">
    <property type="term" value="F:oxidoreductase activity"/>
    <property type="evidence" value="ECO:0007669"/>
    <property type="project" value="InterPro"/>
</dbReference>
<dbReference type="RefSeq" id="WP_071454437.1">
    <property type="nucleotide sequence ID" value="NZ_CP017675.1"/>
</dbReference>
<dbReference type="SMART" id="SM00829">
    <property type="entry name" value="PKS_ER"/>
    <property type="match status" value="1"/>
</dbReference>
<dbReference type="SUPFAM" id="SSF51735">
    <property type="entry name" value="NAD(P)-binding Rossmann-fold domains"/>
    <property type="match status" value="1"/>
</dbReference>
<dbReference type="InterPro" id="IPR052733">
    <property type="entry name" value="Chloroplast_QOR"/>
</dbReference>
<dbReference type="CDD" id="cd08267">
    <property type="entry name" value="MDR1"/>
    <property type="match status" value="1"/>
</dbReference>
<evidence type="ECO:0000313" key="2">
    <source>
        <dbReference type="EMBL" id="APB33919.1"/>
    </source>
</evidence>
<evidence type="ECO:0000313" key="3">
    <source>
        <dbReference type="Proteomes" id="UP000180235"/>
    </source>
</evidence>
<reference evidence="2 3" key="1">
    <citation type="submission" date="2016-10" db="EMBL/GenBank/DDBJ databases">
        <title>Description of Gloeomargarita lithophora gen. nov., sp. nov., a thylakoid-bearing basal-branching cyanobacterium with intracellular carbonates, and proposal for Gloeomargaritales ord. nov.</title>
        <authorList>
            <person name="Moreira D."/>
            <person name="Tavera R."/>
            <person name="Benzerara K."/>
            <person name="Skouri-Panet F."/>
            <person name="Couradeau E."/>
            <person name="Gerard E."/>
            <person name="Loussert C."/>
            <person name="Novelo E."/>
            <person name="Zivanovic Y."/>
            <person name="Lopez-Garcia P."/>
        </authorList>
    </citation>
    <scope>NUCLEOTIDE SEQUENCE [LARGE SCALE GENOMIC DNA]</scope>
    <source>
        <strain evidence="2 3">D10</strain>
    </source>
</reference>
<dbReference type="Pfam" id="PF13602">
    <property type="entry name" value="ADH_zinc_N_2"/>
    <property type="match status" value="1"/>
</dbReference>
<protein>
    <submittedName>
        <fullName evidence="2">Alcohol dehydrogenase, zinc containing</fullName>
    </submittedName>
</protein>
<dbReference type="AlphaFoldDB" id="A0A1J0ADD2"/>
<dbReference type="Gene3D" id="3.90.180.10">
    <property type="entry name" value="Medium-chain alcohol dehydrogenases, catalytic domain"/>
    <property type="match status" value="1"/>
</dbReference>
<proteinExistence type="predicted"/>
<feature type="domain" description="Enoyl reductase (ER)" evidence="1">
    <location>
        <begin position="10"/>
        <end position="318"/>
    </location>
</feature>
<dbReference type="Pfam" id="PF08240">
    <property type="entry name" value="ADH_N"/>
    <property type="match status" value="1"/>
</dbReference>
<sequence length="326" mass="35519">MRAIVCTEYGTPDVMQLKEVEKPTPKENEVLIKIYATTVTSADLRIRKADPFPVRFFYGFTRPKNNTILGSELAGEIEAVGKNVKQFKAGDSVFVGAGISLGANAEYICLPEESAVAIKPTNMTYEEAAAIPFGATTALFFLRDQGKIQSGQEVLIYGASGAVGMAAVQLAKFFGAQVTGVCSTGKLELVKSLGADNVIDYTKEDFTQSDKTYDIIFDTSGKSPFSGCLSSLKTNGRYLRAVHINPSPILRGLWTAITSSKKVIGGVAIERKEDLIFLKELIEAGRMKSVIDRCYPLEQTAEAHRYVEQGHKKGNVVITVEQNHQT</sequence>
<dbReference type="InterPro" id="IPR020843">
    <property type="entry name" value="ER"/>
</dbReference>